<name>A0ABS2W1E9_STRAS</name>
<gene>
    <name evidence="1" type="ORF">JS756_34450</name>
</gene>
<dbReference type="EMBL" id="JAFFZS010000058">
    <property type="protein sequence ID" value="MBN0049094.1"/>
    <property type="molecule type" value="Genomic_DNA"/>
</dbReference>
<evidence type="ECO:0000313" key="2">
    <source>
        <dbReference type="Proteomes" id="UP000788262"/>
    </source>
</evidence>
<proteinExistence type="predicted"/>
<dbReference type="RefSeq" id="WP_205387215.1">
    <property type="nucleotide sequence ID" value="NZ_JAFFZS010000058.1"/>
</dbReference>
<dbReference type="SUPFAM" id="SSF82171">
    <property type="entry name" value="DPP6 N-terminal domain-like"/>
    <property type="match status" value="1"/>
</dbReference>
<evidence type="ECO:0000313" key="1">
    <source>
        <dbReference type="EMBL" id="MBN0049094.1"/>
    </source>
</evidence>
<organism evidence="1 2">
    <name type="scientific">Streptomyces actuosus</name>
    <dbReference type="NCBI Taxonomy" id="1885"/>
    <lineage>
        <taxon>Bacteria</taxon>
        <taxon>Bacillati</taxon>
        <taxon>Actinomycetota</taxon>
        <taxon>Actinomycetes</taxon>
        <taxon>Kitasatosporales</taxon>
        <taxon>Streptomycetaceae</taxon>
        <taxon>Streptomyces</taxon>
    </lineage>
</organism>
<sequence>MGAAGCAQDDVADEGPRGIVLDLGGRVAVLDDINAKTKIVAERPDGTERLDVYRLTDSRQLASGQILGIQNGSVVAVDPRAPQKAVVLAPATSWFPATTENTVWAVTEEPAATACTGDEIPESVRARFTITEQAISGRPSGRTLTLPCGLQPIAETPLGILAQQTVRDVPASGNAKTAQTRIVVLDTNATAVDQVFDESATILSTAGSRLLWKQDECDGTTCVKAYDTGTKATTVPTCAKGSLVGRGVLDRTGRWYASAIQSDDGTHLAVLDLARNKCTDLGSNPSLSDNNDLNGDVAASWSRFNLLVLDARSGSLTSIDAESGKKVVRDQALDVTQGAQVWGALTK</sequence>
<dbReference type="Proteomes" id="UP000788262">
    <property type="component" value="Unassembled WGS sequence"/>
</dbReference>
<comment type="caution">
    <text evidence="1">The sequence shown here is derived from an EMBL/GenBank/DDBJ whole genome shotgun (WGS) entry which is preliminary data.</text>
</comment>
<keyword evidence="2" id="KW-1185">Reference proteome</keyword>
<protein>
    <submittedName>
        <fullName evidence="1">Uncharacterized protein</fullName>
    </submittedName>
</protein>
<accession>A0ABS2W1E9</accession>
<reference evidence="1 2" key="1">
    <citation type="submission" date="2021-02" db="EMBL/GenBank/DDBJ databases">
        <title>Whole genome sequencing of Streptomyces actuosus VRA1.</title>
        <authorList>
            <person name="Sen G."/>
            <person name="Sen A."/>
        </authorList>
    </citation>
    <scope>NUCLEOTIDE SEQUENCE [LARGE SCALE GENOMIC DNA]</scope>
    <source>
        <strain evidence="1 2">VRA1</strain>
    </source>
</reference>